<dbReference type="NCBIfam" id="TIGR00426">
    <property type="entry name" value="competence protein ComEA helix-hairpin-helix repeat region"/>
    <property type="match status" value="1"/>
</dbReference>
<protein>
    <submittedName>
        <fullName evidence="2">DNA uptake protein</fullName>
    </submittedName>
</protein>
<dbReference type="HOGENOM" id="CLU_052011_4_2_0"/>
<dbReference type="RefSeq" id="WP_013007105.1">
    <property type="nucleotide sequence ID" value="NC_013939.1"/>
</dbReference>
<evidence type="ECO:0000313" key="3">
    <source>
        <dbReference type="Proteomes" id="UP000001520"/>
    </source>
</evidence>
<dbReference type="KEGG" id="ddf:DEFDS_0356"/>
<dbReference type="SMART" id="SM00278">
    <property type="entry name" value="HhH1"/>
    <property type="match status" value="2"/>
</dbReference>
<dbReference type="Gene3D" id="1.10.150.320">
    <property type="entry name" value="Photosystem II 12 kDa extrinsic protein"/>
    <property type="match status" value="1"/>
</dbReference>
<dbReference type="GO" id="GO:0006281">
    <property type="term" value="P:DNA repair"/>
    <property type="evidence" value="ECO:0007669"/>
    <property type="project" value="InterPro"/>
</dbReference>
<dbReference type="GO" id="GO:0003677">
    <property type="term" value="F:DNA binding"/>
    <property type="evidence" value="ECO:0007669"/>
    <property type="project" value="InterPro"/>
</dbReference>
<dbReference type="PANTHER" id="PTHR21180:SF32">
    <property type="entry name" value="ENDONUCLEASE_EXONUCLEASE_PHOSPHATASE FAMILY DOMAIN-CONTAINING PROTEIN 1"/>
    <property type="match status" value="1"/>
</dbReference>
<feature type="domain" description="Helix-hairpin-helix DNA-binding motif class 1" evidence="1">
    <location>
        <begin position="29"/>
        <end position="48"/>
    </location>
</feature>
<dbReference type="GO" id="GO:0015627">
    <property type="term" value="C:type II protein secretion system complex"/>
    <property type="evidence" value="ECO:0007669"/>
    <property type="project" value="TreeGrafter"/>
</dbReference>
<dbReference type="InterPro" id="IPR051675">
    <property type="entry name" value="Endo/Exo/Phosphatase_dom_1"/>
</dbReference>
<dbReference type="OrthoDB" id="9790239at2"/>
<dbReference type="Pfam" id="PF12836">
    <property type="entry name" value="HHH_3"/>
    <property type="match status" value="1"/>
</dbReference>
<proteinExistence type="predicted"/>
<dbReference type="eggNOG" id="COG1555">
    <property type="taxonomic scope" value="Bacteria"/>
</dbReference>
<dbReference type="InterPro" id="IPR010994">
    <property type="entry name" value="RuvA_2-like"/>
</dbReference>
<evidence type="ECO:0000313" key="2">
    <source>
        <dbReference type="EMBL" id="BAI79857.1"/>
    </source>
</evidence>
<dbReference type="EMBL" id="AP011529">
    <property type="protein sequence ID" value="BAI79857.1"/>
    <property type="molecule type" value="Genomic_DNA"/>
</dbReference>
<dbReference type="AlphaFoldDB" id="D3PB84"/>
<dbReference type="InterPro" id="IPR003583">
    <property type="entry name" value="Hlx-hairpin-Hlx_DNA-bd_motif"/>
</dbReference>
<dbReference type="PANTHER" id="PTHR21180">
    <property type="entry name" value="ENDONUCLEASE/EXONUCLEASE/PHOSPHATASE FAMILY DOMAIN-CONTAINING PROTEIN 1"/>
    <property type="match status" value="1"/>
</dbReference>
<feature type="domain" description="Helix-hairpin-helix DNA-binding motif class 1" evidence="1">
    <location>
        <begin position="58"/>
        <end position="77"/>
    </location>
</feature>
<dbReference type="GO" id="GO:0015628">
    <property type="term" value="P:protein secretion by the type II secretion system"/>
    <property type="evidence" value="ECO:0007669"/>
    <property type="project" value="TreeGrafter"/>
</dbReference>
<name>D3PB84_DEFDS</name>
<dbReference type="InterPro" id="IPR004509">
    <property type="entry name" value="Competence_ComEA_HhH"/>
</dbReference>
<dbReference type="SUPFAM" id="SSF47781">
    <property type="entry name" value="RuvA domain 2-like"/>
    <property type="match status" value="1"/>
</dbReference>
<dbReference type="Proteomes" id="UP000001520">
    <property type="component" value="Chromosome"/>
</dbReference>
<gene>
    <name evidence="2" type="ordered locus">DEFDS_0356</name>
</gene>
<dbReference type="STRING" id="639282.DEFDS_0356"/>
<organism evidence="2 3">
    <name type="scientific">Deferribacter desulfuricans (strain DSM 14783 / JCM 11476 / NBRC 101012 / SSM1)</name>
    <dbReference type="NCBI Taxonomy" id="639282"/>
    <lineage>
        <taxon>Bacteria</taxon>
        <taxon>Pseudomonadati</taxon>
        <taxon>Deferribacterota</taxon>
        <taxon>Deferribacteres</taxon>
        <taxon>Deferribacterales</taxon>
        <taxon>Deferribacteraceae</taxon>
        <taxon>Deferribacter</taxon>
    </lineage>
</organism>
<keyword evidence="3" id="KW-1185">Reference proteome</keyword>
<sequence>MKKLLFLMIFIFITSVLFAKININTATKEELMSLKGLGEKKAEAIIERREKKPFDSIEELLEIKGIGKRFLEKNKDNICVGSDC</sequence>
<accession>D3PB84</accession>
<reference evidence="2 3" key="1">
    <citation type="journal article" date="2010" name="DNA Res.">
        <title>Bacterial lifestyle in a deep-sea hydrothermal vent chimney revealed by the genome sequence of the thermophilic bacterium Deferribacter desulfuricans SSM1.</title>
        <authorList>
            <person name="Takaki Y."/>
            <person name="Shimamura S."/>
            <person name="Nakagawa S."/>
            <person name="Fukuhara Y."/>
            <person name="Horikawa H."/>
            <person name="Ankai A."/>
            <person name="Harada T."/>
            <person name="Hosoyama A."/>
            <person name="Oguchi A."/>
            <person name="Fukui S."/>
            <person name="Fujita N."/>
            <person name="Takami H."/>
            <person name="Takai K."/>
        </authorList>
    </citation>
    <scope>NUCLEOTIDE SEQUENCE [LARGE SCALE GENOMIC DNA]</scope>
    <source>
        <strain evidence="3">DSM 14783 / JCM 11476 / NBRC 101012 / SSM1</strain>
    </source>
</reference>
<evidence type="ECO:0000259" key="1">
    <source>
        <dbReference type="SMART" id="SM00278"/>
    </source>
</evidence>